<reference evidence="9 10" key="1">
    <citation type="journal article" date="2019" name="Nat. Ecol. Evol.">
        <title>Megaphylogeny resolves global patterns of mushroom evolution.</title>
        <authorList>
            <person name="Varga T."/>
            <person name="Krizsan K."/>
            <person name="Foldi C."/>
            <person name="Dima B."/>
            <person name="Sanchez-Garcia M."/>
            <person name="Sanchez-Ramirez S."/>
            <person name="Szollosi G.J."/>
            <person name="Szarkandi J.G."/>
            <person name="Papp V."/>
            <person name="Albert L."/>
            <person name="Andreopoulos W."/>
            <person name="Angelini C."/>
            <person name="Antonin V."/>
            <person name="Barry K.W."/>
            <person name="Bougher N.L."/>
            <person name="Buchanan P."/>
            <person name="Buyck B."/>
            <person name="Bense V."/>
            <person name="Catcheside P."/>
            <person name="Chovatia M."/>
            <person name="Cooper J."/>
            <person name="Damon W."/>
            <person name="Desjardin D."/>
            <person name="Finy P."/>
            <person name="Geml J."/>
            <person name="Haridas S."/>
            <person name="Hughes K."/>
            <person name="Justo A."/>
            <person name="Karasinski D."/>
            <person name="Kautmanova I."/>
            <person name="Kiss B."/>
            <person name="Kocsube S."/>
            <person name="Kotiranta H."/>
            <person name="LaButti K.M."/>
            <person name="Lechner B.E."/>
            <person name="Liimatainen K."/>
            <person name="Lipzen A."/>
            <person name="Lukacs Z."/>
            <person name="Mihaltcheva S."/>
            <person name="Morgado L.N."/>
            <person name="Niskanen T."/>
            <person name="Noordeloos M.E."/>
            <person name="Ohm R.A."/>
            <person name="Ortiz-Santana B."/>
            <person name="Ovrebo C."/>
            <person name="Racz N."/>
            <person name="Riley R."/>
            <person name="Savchenko A."/>
            <person name="Shiryaev A."/>
            <person name="Soop K."/>
            <person name="Spirin V."/>
            <person name="Szebenyi C."/>
            <person name="Tomsovsky M."/>
            <person name="Tulloss R.E."/>
            <person name="Uehling J."/>
            <person name="Grigoriev I.V."/>
            <person name="Vagvolgyi C."/>
            <person name="Papp T."/>
            <person name="Martin F.M."/>
            <person name="Miettinen O."/>
            <person name="Hibbett D.S."/>
            <person name="Nagy L.G."/>
        </authorList>
    </citation>
    <scope>NUCLEOTIDE SEQUENCE [LARGE SCALE GENOMIC DNA]</scope>
    <source>
        <strain evidence="9 10">HHB13444</strain>
    </source>
</reference>
<feature type="compositionally biased region" description="Low complexity" evidence="6">
    <location>
        <begin position="102"/>
        <end position="121"/>
    </location>
</feature>
<keyword evidence="2 7" id="KW-0812">Transmembrane</keyword>
<comment type="subcellular location">
    <subcellularLocation>
        <location evidence="1">Membrane</location>
        <topology evidence="1">Multi-pass membrane protein</topology>
    </subcellularLocation>
</comment>
<evidence type="ECO:0000256" key="1">
    <source>
        <dbReference type="ARBA" id="ARBA00004141"/>
    </source>
</evidence>
<keyword evidence="5 7" id="KW-0472">Membrane</keyword>
<dbReference type="Pfam" id="PF09335">
    <property type="entry name" value="VTT_dom"/>
    <property type="match status" value="1"/>
</dbReference>
<evidence type="ECO:0000259" key="8">
    <source>
        <dbReference type="Pfam" id="PF09335"/>
    </source>
</evidence>
<evidence type="ECO:0000256" key="5">
    <source>
        <dbReference type="ARBA" id="ARBA00023136"/>
    </source>
</evidence>
<feature type="compositionally biased region" description="Pro residues" evidence="6">
    <location>
        <begin position="43"/>
        <end position="57"/>
    </location>
</feature>
<dbReference type="InterPro" id="IPR032816">
    <property type="entry name" value="VTT_dom"/>
</dbReference>
<dbReference type="InParanoid" id="A0A5C3PSZ1"/>
<feature type="domain" description="VTT" evidence="8">
    <location>
        <begin position="232"/>
        <end position="356"/>
    </location>
</feature>
<proteinExistence type="predicted"/>
<evidence type="ECO:0000256" key="7">
    <source>
        <dbReference type="SAM" id="Phobius"/>
    </source>
</evidence>
<dbReference type="STRING" id="1314778.A0A5C3PSZ1"/>
<dbReference type="PANTHER" id="PTHR43220">
    <property type="match status" value="1"/>
</dbReference>
<protein>
    <recommendedName>
        <fullName evidence="8">VTT domain-containing protein</fullName>
    </recommendedName>
</protein>
<dbReference type="GO" id="GO:0016020">
    <property type="term" value="C:membrane"/>
    <property type="evidence" value="ECO:0007669"/>
    <property type="project" value="UniProtKB-SubCell"/>
</dbReference>
<feature type="region of interest" description="Disordered" evidence="6">
    <location>
        <begin position="1"/>
        <end position="61"/>
    </location>
</feature>
<evidence type="ECO:0000313" key="9">
    <source>
        <dbReference type="EMBL" id="TFK91490.1"/>
    </source>
</evidence>
<feature type="transmembrane region" description="Helical" evidence="7">
    <location>
        <begin position="162"/>
        <end position="188"/>
    </location>
</feature>
<dbReference type="InterPro" id="IPR045014">
    <property type="entry name" value="TM41A/B"/>
</dbReference>
<evidence type="ECO:0000256" key="3">
    <source>
        <dbReference type="ARBA" id="ARBA00022729"/>
    </source>
</evidence>
<feature type="region of interest" description="Disordered" evidence="6">
    <location>
        <begin position="97"/>
        <end position="121"/>
    </location>
</feature>
<name>A0A5C3PSZ1_9APHY</name>
<evidence type="ECO:0000256" key="6">
    <source>
        <dbReference type="SAM" id="MobiDB-lite"/>
    </source>
</evidence>
<dbReference type="AlphaFoldDB" id="A0A5C3PSZ1"/>
<keyword evidence="4 7" id="KW-1133">Transmembrane helix</keyword>
<evidence type="ECO:0000313" key="10">
    <source>
        <dbReference type="Proteomes" id="UP000308197"/>
    </source>
</evidence>
<organism evidence="9 10">
    <name type="scientific">Polyporus arcularius HHB13444</name>
    <dbReference type="NCBI Taxonomy" id="1314778"/>
    <lineage>
        <taxon>Eukaryota</taxon>
        <taxon>Fungi</taxon>
        <taxon>Dikarya</taxon>
        <taxon>Basidiomycota</taxon>
        <taxon>Agaricomycotina</taxon>
        <taxon>Agaricomycetes</taxon>
        <taxon>Polyporales</taxon>
        <taxon>Polyporaceae</taxon>
        <taxon>Polyporus</taxon>
    </lineage>
</organism>
<dbReference type="EMBL" id="ML211019">
    <property type="protein sequence ID" value="TFK91490.1"/>
    <property type="molecule type" value="Genomic_DNA"/>
</dbReference>
<evidence type="ECO:0000256" key="4">
    <source>
        <dbReference type="ARBA" id="ARBA00022989"/>
    </source>
</evidence>
<dbReference type="PANTHER" id="PTHR43220:SF21">
    <property type="entry name" value="TRANSMEMBRANE PROTEIN 41A"/>
    <property type="match status" value="1"/>
</dbReference>
<feature type="transmembrane region" description="Helical" evidence="7">
    <location>
        <begin position="209"/>
        <end position="229"/>
    </location>
</feature>
<gene>
    <name evidence="9" type="ORF">K466DRAFT_596069</name>
</gene>
<sequence>MSASLCPPALPPSRHRASSTNVRPPLTLASLGRRRSSSLVAIPPTPSDPSSSMPPTPHAKALPALSLSIPPLRDTPTPQSQLASMFSRWVQSMHLSSDHTFPSSASTPSSHSRASTDDSSILPLSASPSSSYFGDDLFTEKPQPKAKGSLWEGHPSVHSPVLFVLILFPLSTALVALCMSTLPITMSWPRTLPDLAQLGRELHGYTQSGPLSIAHVIAVISVVTIWMHSWSVPGSVLANVLSGALFPPALAVLLLTLLTTLGSLSASVLAAPLGPFLTRLMPRPLEMTRSVLEGDDSKAETTAPWVRLSILRLIGVVPWSGINIACGVCGVAVWDCFLGALIGSLPWTAVTCQIGDILQTLATNPRPTSQSVQSILTSPEIVTKLALLSFLSLAPILGRNHLRAWLSQQTPVEVAVATAEERATRWAWVKEWQSRMRSSSRTRTPSAAQKELETLIREKESLPL</sequence>
<accession>A0A5C3PSZ1</accession>
<keyword evidence="3" id="KW-0732">Signal</keyword>
<keyword evidence="10" id="KW-1185">Reference proteome</keyword>
<evidence type="ECO:0000256" key="2">
    <source>
        <dbReference type="ARBA" id="ARBA00022692"/>
    </source>
</evidence>
<dbReference type="Proteomes" id="UP000308197">
    <property type="component" value="Unassembled WGS sequence"/>
</dbReference>